<dbReference type="AlphaFoldDB" id="A0A6J7F983"/>
<sequence length="269" mass="28932">MALVLLPDPDSPTMASVSPRRTSNETFLAAGYIVPSTQKSTLRSVTLITVSVFCGHAICPTASRVCHAGCVQQPTTTFRPSFGRILTVVIIALMLTAVGGFIFSADISGALHYGPLLAFVSFGTWLLYWQPAVVVQSDQVTVINVGRTWVIPFRRLTGVETQYSLRLVTDSGTVTAWAAPAPGRHQTLSLSLADFRTLRRGKAVENVRPGDAPNTESGSVAFVVRRRWEDTLAHSEPETNPPVTRSWHVPLLVIAAALLVASIIGVVTA</sequence>
<dbReference type="EMBL" id="CAFBMB010000011">
    <property type="protein sequence ID" value="CAB4890025.1"/>
    <property type="molecule type" value="Genomic_DNA"/>
</dbReference>
<proteinExistence type="predicted"/>
<organism evidence="2">
    <name type="scientific">freshwater metagenome</name>
    <dbReference type="NCBI Taxonomy" id="449393"/>
    <lineage>
        <taxon>unclassified sequences</taxon>
        <taxon>metagenomes</taxon>
        <taxon>ecological metagenomes</taxon>
    </lineage>
</organism>
<gene>
    <name evidence="2" type="ORF">UFOPK3516_00290</name>
</gene>
<feature type="transmembrane region" description="Helical" evidence="1">
    <location>
        <begin position="247"/>
        <end position="267"/>
    </location>
</feature>
<accession>A0A6J7F983</accession>
<keyword evidence="1" id="KW-1133">Transmembrane helix</keyword>
<evidence type="ECO:0000313" key="2">
    <source>
        <dbReference type="EMBL" id="CAB4890025.1"/>
    </source>
</evidence>
<protein>
    <submittedName>
        <fullName evidence="2">Unannotated protein</fullName>
    </submittedName>
</protein>
<keyword evidence="1" id="KW-0812">Transmembrane</keyword>
<feature type="transmembrane region" description="Helical" evidence="1">
    <location>
        <begin position="110"/>
        <end position="128"/>
    </location>
</feature>
<keyword evidence="1" id="KW-0472">Membrane</keyword>
<feature type="transmembrane region" description="Helical" evidence="1">
    <location>
        <begin position="82"/>
        <end position="103"/>
    </location>
</feature>
<name>A0A6J7F983_9ZZZZ</name>
<evidence type="ECO:0000256" key="1">
    <source>
        <dbReference type="SAM" id="Phobius"/>
    </source>
</evidence>
<reference evidence="2" key="1">
    <citation type="submission" date="2020-05" db="EMBL/GenBank/DDBJ databases">
        <authorList>
            <person name="Chiriac C."/>
            <person name="Salcher M."/>
            <person name="Ghai R."/>
            <person name="Kavagutti S V."/>
        </authorList>
    </citation>
    <scope>NUCLEOTIDE SEQUENCE</scope>
</reference>